<dbReference type="GO" id="GO:0016757">
    <property type="term" value="F:glycosyltransferase activity"/>
    <property type="evidence" value="ECO:0007669"/>
    <property type="project" value="InterPro"/>
</dbReference>
<accession>A0A838XQH8</accession>
<organism evidence="3 4">
    <name type="scientific">Stappia taiwanensis</name>
    <dbReference type="NCBI Taxonomy" id="992267"/>
    <lineage>
        <taxon>Bacteria</taxon>
        <taxon>Pseudomonadati</taxon>
        <taxon>Pseudomonadota</taxon>
        <taxon>Alphaproteobacteria</taxon>
        <taxon>Hyphomicrobiales</taxon>
        <taxon>Stappiaceae</taxon>
        <taxon>Stappia</taxon>
    </lineage>
</organism>
<dbReference type="PANTHER" id="PTHR45947">
    <property type="entry name" value="SULFOQUINOVOSYL TRANSFERASE SQD2"/>
    <property type="match status" value="1"/>
</dbReference>
<evidence type="ECO:0000313" key="3">
    <source>
        <dbReference type="EMBL" id="MBA4612492.1"/>
    </source>
</evidence>
<dbReference type="PANTHER" id="PTHR45947:SF13">
    <property type="entry name" value="TRANSFERASE"/>
    <property type="match status" value="1"/>
</dbReference>
<gene>
    <name evidence="3" type="ORF">H1W37_12565</name>
</gene>
<dbReference type="EMBL" id="JACEON010000011">
    <property type="protein sequence ID" value="MBA4612492.1"/>
    <property type="molecule type" value="Genomic_DNA"/>
</dbReference>
<reference evidence="3 4" key="1">
    <citation type="submission" date="2020-07" db="EMBL/GenBank/DDBJ databases">
        <authorList>
            <person name="Li M."/>
        </authorList>
    </citation>
    <scope>NUCLEOTIDE SEQUENCE [LARGE SCALE GENOMIC DNA]</scope>
    <source>
        <strain evidence="3 4">DSM 23284</strain>
    </source>
</reference>
<reference evidence="3 4" key="2">
    <citation type="submission" date="2020-08" db="EMBL/GenBank/DDBJ databases">
        <title>Stappia taiwanensis sp. nov., isolated from a coastal thermal spring.</title>
        <authorList>
            <person name="Kampfer P."/>
        </authorList>
    </citation>
    <scope>NUCLEOTIDE SEQUENCE [LARGE SCALE GENOMIC DNA]</scope>
    <source>
        <strain evidence="3 4">DSM 23284</strain>
    </source>
</reference>
<feature type="domain" description="Glycosyltransferase subfamily 4-like N-terminal" evidence="2">
    <location>
        <begin position="14"/>
        <end position="179"/>
    </location>
</feature>
<dbReference type="SUPFAM" id="SSF53756">
    <property type="entry name" value="UDP-Glycosyltransferase/glycogen phosphorylase"/>
    <property type="match status" value="1"/>
</dbReference>
<keyword evidence="3" id="KW-0808">Transferase</keyword>
<comment type="caution">
    <text evidence="3">The sequence shown here is derived from an EMBL/GenBank/DDBJ whole genome shotgun (WGS) entry which is preliminary data.</text>
</comment>
<protein>
    <submittedName>
        <fullName evidence="3">Glycosyltransferase family 4 protein</fullName>
    </submittedName>
</protein>
<dbReference type="Pfam" id="PF13439">
    <property type="entry name" value="Glyco_transf_4"/>
    <property type="match status" value="1"/>
</dbReference>
<sequence length="376" mass="39552">MKIVEICPYDLTRPGGVQNHVLDLAAWLEQAGHQVRIVAPLPVAGTGLGHVDHIGGGRGFSLFGTGFELTYARPGARRRLVAELRDWGAELVHLHTPWTPLMAWQVWRGLRLPTVTTFHATLPADKTTGAGGRALAGAARYFLKRSLAAIVPSVSPLAHLRPEATGTPAHVLPPTIDLSSWRQAGEAASAAPDAREGLEIVFLGRFEERKGLDVLLSAWPVLAEAVKGARLTVAGGGKLEPLVHRAMAGPGGDRIRLVPVPDAAMARELVARADLLAAPSPYGESFGLVLIEAMAAGTLPLAAANEGYATVMTGPGARLLVPPGDAAALAALAIDLARKPEERARLRTWAEGHAASFDVARAGPAFVEVFQAALGR</sequence>
<evidence type="ECO:0000259" key="2">
    <source>
        <dbReference type="Pfam" id="PF13439"/>
    </source>
</evidence>
<dbReference type="AlphaFoldDB" id="A0A838XQH8"/>
<dbReference type="InterPro" id="IPR001296">
    <property type="entry name" value="Glyco_trans_1"/>
</dbReference>
<evidence type="ECO:0000313" key="4">
    <source>
        <dbReference type="Proteomes" id="UP000559404"/>
    </source>
</evidence>
<evidence type="ECO:0000259" key="1">
    <source>
        <dbReference type="Pfam" id="PF00534"/>
    </source>
</evidence>
<name>A0A838XQH8_9HYPH</name>
<dbReference type="InterPro" id="IPR050194">
    <property type="entry name" value="Glycosyltransferase_grp1"/>
</dbReference>
<dbReference type="RefSeq" id="WP_181760692.1">
    <property type="nucleotide sequence ID" value="NZ_BMCR01000010.1"/>
</dbReference>
<dbReference type="Gene3D" id="3.40.50.2000">
    <property type="entry name" value="Glycogen Phosphorylase B"/>
    <property type="match status" value="2"/>
</dbReference>
<proteinExistence type="predicted"/>
<keyword evidence="4" id="KW-1185">Reference proteome</keyword>
<feature type="domain" description="Glycosyl transferase family 1" evidence="1">
    <location>
        <begin position="199"/>
        <end position="348"/>
    </location>
</feature>
<dbReference type="CDD" id="cd03801">
    <property type="entry name" value="GT4_PimA-like"/>
    <property type="match status" value="1"/>
</dbReference>
<dbReference type="Pfam" id="PF00534">
    <property type="entry name" value="Glycos_transf_1"/>
    <property type="match status" value="1"/>
</dbReference>
<dbReference type="InterPro" id="IPR028098">
    <property type="entry name" value="Glyco_trans_4-like_N"/>
</dbReference>
<dbReference type="Proteomes" id="UP000559404">
    <property type="component" value="Unassembled WGS sequence"/>
</dbReference>